<reference evidence="1 2" key="1">
    <citation type="journal article" date="2011" name="J. Bacteriol.">
        <title>Complete genome sequence of Acidaminococcus intestini RYC-MR95, a Gram-negative bacterium from the phylum Firmicutes.</title>
        <authorList>
            <person name="D'Auria G."/>
            <person name="Galan J.C."/>
            <person name="Rodriguez-Alcayna M."/>
            <person name="Moya A."/>
            <person name="Baquero F."/>
            <person name="Latorre A."/>
        </authorList>
    </citation>
    <scope>NUCLEOTIDE SEQUENCE [LARGE SCALE GENOMIC DNA]</scope>
    <source>
        <strain evidence="1 2">RyC-MR95</strain>
    </source>
</reference>
<accession>G4Q8Q0</accession>
<sequence length="86" mass="9978">MAYYIKGANGKLFEPGRKKRTYVDADGTQYTVWVKWVGGQCIYRPHKRVNGSYRVVPDTEWHQTEQAAQAELDIEASVQGWKEEEK</sequence>
<dbReference type="STRING" id="568816.Acin_1258"/>
<dbReference type="GeneID" id="92878504"/>
<protein>
    <submittedName>
        <fullName evidence="1">Uncharacterized protein</fullName>
    </submittedName>
</protein>
<dbReference type="HOGENOM" id="CLU_2490746_0_0_9"/>
<dbReference type="AlphaFoldDB" id="G4Q8Q0"/>
<dbReference type="RefSeq" id="WP_009014649.1">
    <property type="nucleotide sequence ID" value="NC_016077.1"/>
</dbReference>
<evidence type="ECO:0000313" key="2">
    <source>
        <dbReference type="Proteomes" id="UP000007093"/>
    </source>
</evidence>
<dbReference type="EMBL" id="CP003058">
    <property type="protein sequence ID" value="AEQ22483.1"/>
    <property type="molecule type" value="Genomic_DNA"/>
</dbReference>
<dbReference type="InParanoid" id="G4Q8Q0"/>
<name>G4Q8Q0_ACIIR</name>
<keyword evidence="2" id="KW-1185">Reference proteome</keyword>
<gene>
    <name evidence="1" type="ordered locus">Acin_1258</name>
</gene>
<evidence type="ECO:0000313" key="1">
    <source>
        <dbReference type="EMBL" id="AEQ22483.1"/>
    </source>
</evidence>
<dbReference type="PATRIC" id="fig|568816.4.peg.1215"/>
<proteinExistence type="predicted"/>
<organism evidence="1 2">
    <name type="scientific">Acidaminococcus intestini (strain RyC-MR95)</name>
    <dbReference type="NCBI Taxonomy" id="568816"/>
    <lineage>
        <taxon>Bacteria</taxon>
        <taxon>Bacillati</taxon>
        <taxon>Bacillota</taxon>
        <taxon>Negativicutes</taxon>
        <taxon>Acidaminococcales</taxon>
        <taxon>Acidaminococcaceae</taxon>
        <taxon>Acidaminococcus</taxon>
    </lineage>
</organism>
<dbReference type="Proteomes" id="UP000007093">
    <property type="component" value="Chromosome"/>
</dbReference>
<dbReference type="KEGG" id="ain:Acin_1258"/>